<keyword evidence="2" id="KW-1185">Reference proteome</keyword>
<evidence type="ECO:0000313" key="2">
    <source>
        <dbReference type="Proteomes" id="UP001225761"/>
    </source>
</evidence>
<dbReference type="Pfam" id="PF19527">
    <property type="entry name" value="DUF6055"/>
    <property type="match status" value="1"/>
</dbReference>
<gene>
    <name evidence="1" type="ORF">QM481_23900</name>
</gene>
<sequence length="446" mass="51131">MHKLFITFASALLLFLNNNKLLAQKAVYIPTFITEAKMDLNDPASQWSYSRSKQSDNIIIFWEAGFGADPSTATGVYKVDIEQLMANAEKCYTYYIDSLQFVSKGTSVTDKYKLMIFLLHSTEWAAYGSGQDDKVGSLHVNPAAANIKTVVAHEIGHCFQYITGCDTKGGFRYGLGVNGDGGNGFWEQCAQWMAFKVYPEEKFNDRDFKYYTKSTYKHILHEDPRYSNFFIQDYWAFKRRLDAIGKIWRESTKPEDPVETYKRLFQLSQEKFNDEIYEQAVRLTTWDLPAIKKDGAAFIDTRKQTKMNLVDGSWRIDTTECLQNYGYNSIKLEAPTTKTKVKVQFKGLAGEANYTTINKPVGGWRFGFVALLKDGTRVYSKMMKANVQQDKNPTQELSFTCPDNCTNLWLVVSGAPQAHSRHPWDDNPANDEEWPYEIKFTNTAYK</sequence>
<accession>A0ABT6Z8Z1</accession>
<dbReference type="Proteomes" id="UP001225761">
    <property type="component" value="Unassembled WGS sequence"/>
</dbReference>
<organism evidence="1 2">
    <name type="scientific">Flectobacillus rivi</name>
    <dbReference type="NCBI Taxonomy" id="2984209"/>
    <lineage>
        <taxon>Bacteria</taxon>
        <taxon>Pseudomonadati</taxon>
        <taxon>Bacteroidota</taxon>
        <taxon>Cytophagia</taxon>
        <taxon>Cytophagales</taxon>
        <taxon>Flectobacillaceae</taxon>
        <taxon>Flectobacillus</taxon>
    </lineage>
</organism>
<evidence type="ECO:0000313" key="1">
    <source>
        <dbReference type="EMBL" id="MDI9877607.1"/>
    </source>
</evidence>
<proteinExistence type="predicted"/>
<name>A0ABT6Z8Z1_9BACT</name>
<dbReference type="EMBL" id="JASHIE010000023">
    <property type="protein sequence ID" value="MDI9877607.1"/>
    <property type="molecule type" value="Genomic_DNA"/>
</dbReference>
<comment type="caution">
    <text evidence="1">The sequence shown here is derived from an EMBL/GenBank/DDBJ whole genome shotgun (WGS) entry which is preliminary data.</text>
</comment>
<reference evidence="1 2" key="1">
    <citation type="submission" date="2023-05" db="EMBL/GenBank/DDBJ databases">
        <title>Novel species of genus Flectobacillus isolated from stream in China.</title>
        <authorList>
            <person name="Lu H."/>
        </authorList>
    </citation>
    <scope>NUCLEOTIDE SEQUENCE [LARGE SCALE GENOMIC DNA]</scope>
    <source>
        <strain evidence="1 2">LFS242W</strain>
    </source>
</reference>
<dbReference type="InterPro" id="IPR045690">
    <property type="entry name" value="DUF6055"/>
</dbReference>
<protein>
    <submittedName>
        <fullName evidence="1">DUF6055 domain-containing protein</fullName>
    </submittedName>
</protein>
<dbReference type="RefSeq" id="WP_283383642.1">
    <property type="nucleotide sequence ID" value="NZ_JASHIE010000023.1"/>
</dbReference>